<name>A0A9Q8SKC1_9PEZI</name>
<evidence type="ECO:0000313" key="2">
    <source>
        <dbReference type="Proteomes" id="UP000830671"/>
    </source>
</evidence>
<dbReference type="AlphaFoldDB" id="A0A9Q8SKC1"/>
<organism evidence="1 2">
    <name type="scientific">Colletotrichum lupini</name>
    <dbReference type="NCBI Taxonomy" id="145971"/>
    <lineage>
        <taxon>Eukaryota</taxon>
        <taxon>Fungi</taxon>
        <taxon>Dikarya</taxon>
        <taxon>Ascomycota</taxon>
        <taxon>Pezizomycotina</taxon>
        <taxon>Sordariomycetes</taxon>
        <taxon>Hypocreomycetidae</taxon>
        <taxon>Glomerellales</taxon>
        <taxon>Glomerellaceae</taxon>
        <taxon>Colletotrichum</taxon>
        <taxon>Colletotrichum acutatum species complex</taxon>
    </lineage>
</organism>
<dbReference type="EMBL" id="CP019474">
    <property type="protein sequence ID" value="UQC78972.1"/>
    <property type="molecule type" value="Genomic_DNA"/>
</dbReference>
<dbReference type="GeneID" id="73338473"/>
<proteinExistence type="predicted"/>
<protein>
    <submittedName>
        <fullName evidence="1">Uncharacterized protein</fullName>
    </submittedName>
</protein>
<dbReference type="KEGG" id="clup:CLUP02_04451"/>
<accession>A0A9Q8SKC1</accession>
<keyword evidence="2" id="KW-1185">Reference proteome</keyword>
<sequence>MKVKVYSDDVVKIRWLFMGPDGLSARGNSVADSRPVFELTL</sequence>
<dbReference type="Proteomes" id="UP000830671">
    <property type="component" value="Chromosome 2"/>
</dbReference>
<gene>
    <name evidence="1" type="ORF">CLUP02_04451</name>
</gene>
<evidence type="ECO:0000313" key="1">
    <source>
        <dbReference type="EMBL" id="UQC78972.1"/>
    </source>
</evidence>
<reference evidence="1" key="1">
    <citation type="journal article" date="2021" name="Mol. Plant Microbe Interact.">
        <title>Complete Genome Sequence of the Plant-Pathogenic Fungus Colletotrichum lupini.</title>
        <authorList>
            <person name="Baroncelli R."/>
            <person name="Pensec F."/>
            <person name="Da Lio D."/>
            <person name="Boufleur T."/>
            <person name="Vicente I."/>
            <person name="Sarrocco S."/>
            <person name="Picot A."/>
            <person name="Baraldi E."/>
            <person name="Sukno S."/>
            <person name="Thon M."/>
            <person name="Le Floch G."/>
        </authorList>
    </citation>
    <scope>NUCLEOTIDE SEQUENCE</scope>
    <source>
        <strain evidence="1">IMI 504893</strain>
    </source>
</reference>
<dbReference type="RefSeq" id="XP_049140606.1">
    <property type="nucleotide sequence ID" value="XM_049283463.1"/>
</dbReference>